<dbReference type="EMBL" id="CP014504">
    <property type="protein sequence ID" value="AMP97134.1"/>
    <property type="molecule type" value="Genomic_DNA"/>
</dbReference>
<evidence type="ECO:0000259" key="2">
    <source>
        <dbReference type="Pfam" id="PF00884"/>
    </source>
</evidence>
<reference evidence="3 4" key="1">
    <citation type="submission" date="2016-03" db="EMBL/GenBank/DDBJ databases">
        <title>Complete genome sequence of Pedobacter cryoconitis PAMC 27485.</title>
        <authorList>
            <person name="Lee J."/>
            <person name="Kim O.-S."/>
        </authorList>
    </citation>
    <scope>NUCLEOTIDE SEQUENCE [LARGE SCALE GENOMIC DNA]</scope>
    <source>
        <strain evidence="3 4">PAMC 27485</strain>
    </source>
</reference>
<gene>
    <name evidence="3" type="ORF">AY601_0163</name>
</gene>
<dbReference type="InterPro" id="IPR000917">
    <property type="entry name" value="Sulfatase_N"/>
</dbReference>
<dbReference type="PATRIC" id="fig|188932.3.peg.166"/>
<dbReference type="AlphaFoldDB" id="A0A127V780"/>
<keyword evidence="1" id="KW-1133">Transmembrane helix</keyword>
<feature type="transmembrane region" description="Helical" evidence="1">
    <location>
        <begin position="68"/>
        <end position="84"/>
    </location>
</feature>
<dbReference type="RefSeq" id="WP_068395257.1">
    <property type="nucleotide sequence ID" value="NZ_CP014504.1"/>
</dbReference>
<evidence type="ECO:0000313" key="3">
    <source>
        <dbReference type="EMBL" id="AMP97134.1"/>
    </source>
</evidence>
<dbReference type="KEGG" id="pcm:AY601_0163"/>
<dbReference type="Pfam" id="PF00884">
    <property type="entry name" value="Sulfatase"/>
    <property type="match status" value="1"/>
</dbReference>
<evidence type="ECO:0000256" key="1">
    <source>
        <dbReference type="SAM" id="Phobius"/>
    </source>
</evidence>
<dbReference type="Proteomes" id="UP000071561">
    <property type="component" value="Chromosome"/>
</dbReference>
<dbReference type="InterPro" id="IPR017850">
    <property type="entry name" value="Alkaline_phosphatase_core_sf"/>
</dbReference>
<feature type="transmembrane region" description="Helical" evidence="1">
    <location>
        <begin position="96"/>
        <end position="115"/>
    </location>
</feature>
<evidence type="ECO:0000313" key="4">
    <source>
        <dbReference type="Proteomes" id="UP000071561"/>
    </source>
</evidence>
<dbReference type="Gene3D" id="3.40.720.10">
    <property type="entry name" value="Alkaline Phosphatase, subunit A"/>
    <property type="match status" value="1"/>
</dbReference>
<organism evidence="3 4">
    <name type="scientific">Pedobacter cryoconitis</name>
    <dbReference type="NCBI Taxonomy" id="188932"/>
    <lineage>
        <taxon>Bacteria</taxon>
        <taxon>Pseudomonadati</taxon>
        <taxon>Bacteroidota</taxon>
        <taxon>Sphingobacteriia</taxon>
        <taxon>Sphingobacteriales</taxon>
        <taxon>Sphingobacteriaceae</taxon>
        <taxon>Pedobacter</taxon>
    </lineage>
</organism>
<feature type="transmembrane region" description="Helical" evidence="1">
    <location>
        <begin position="127"/>
        <end position="147"/>
    </location>
</feature>
<sequence length="452" mass="52665">MGKIIEDWLSKAVFIYSFGLFFLLYRSTLYFPSFEPLTFICFFAAYGLINYTILFIQKKLGLYEYGSLWLIFSWIILLFIDRFLDLLSKFIDPSFFHLAYVIMLIIILCLIIGLISKKTGSRKLRKLYPVMNVFIFILIGLTLLSGIKLDQQEKKHATALTNRKLPSVEIKNNKDLIWILLDEYADPASLKTQFKFHSYLVDSLETKGFFVFDTLRSRSDATVHSINSLFNLDDSIPRPNYSYATNGLNQNLWIKSLQQKGYEFVNLDFFNIGGHPKFYLLRFFTDNYTDQLIDGSVFSILLNKIIKKDMPADQYNQKIISAFKLKVREKRAKPAFIWVHLLIPHEPFYRDANGQLNKDPVLDVNSSSHAKVASQYTAYLNYGNKVVLEMLNGIPDWRNKTIVISGDHGARMIVPDNDPRRKQTFGAIYYPDMDKKELNKIKYMQQIPFHLH</sequence>
<keyword evidence="4" id="KW-1185">Reference proteome</keyword>
<proteinExistence type="predicted"/>
<dbReference type="SUPFAM" id="SSF53649">
    <property type="entry name" value="Alkaline phosphatase-like"/>
    <property type="match status" value="1"/>
</dbReference>
<accession>A0A127V780</accession>
<feature type="transmembrane region" description="Helical" evidence="1">
    <location>
        <begin position="12"/>
        <end position="31"/>
    </location>
</feature>
<dbReference type="OrthoDB" id="681113at2"/>
<keyword evidence="1" id="KW-0472">Membrane</keyword>
<name>A0A127V780_9SPHI</name>
<feature type="domain" description="Sulfatase N-terminal" evidence="2">
    <location>
        <begin position="177"/>
        <end position="414"/>
    </location>
</feature>
<feature type="transmembrane region" description="Helical" evidence="1">
    <location>
        <begin position="37"/>
        <end position="56"/>
    </location>
</feature>
<protein>
    <recommendedName>
        <fullName evidence="2">Sulfatase N-terminal domain-containing protein</fullName>
    </recommendedName>
</protein>
<keyword evidence="1" id="KW-0812">Transmembrane</keyword>